<dbReference type="STRING" id="1903181.BTN85_0977"/>
<dbReference type="PANTHER" id="PTHR42734">
    <property type="entry name" value="METAL TRANSPORT SYSTEM ATP-BINDING PROTEIN TM_0124-RELATED"/>
    <property type="match status" value="1"/>
</dbReference>
<feature type="domain" description="ABC transporter" evidence="5">
    <location>
        <begin position="4"/>
        <end position="237"/>
    </location>
</feature>
<dbReference type="Proteomes" id="UP000185744">
    <property type="component" value="Unassembled WGS sequence"/>
</dbReference>
<accession>A0A1Q6DVW2</accession>
<dbReference type="Pfam" id="PF00005">
    <property type="entry name" value="ABC_tran"/>
    <property type="match status" value="1"/>
</dbReference>
<dbReference type="InterPro" id="IPR050153">
    <property type="entry name" value="Metal_Ion_Import_ABC"/>
</dbReference>
<dbReference type="PROSITE" id="PS50893">
    <property type="entry name" value="ABC_TRANSPORTER_2"/>
    <property type="match status" value="1"/>
</dbReference>
<dbReference type="InterPro" id="IPR027417">
    <property type="entry name" value="P-loop_NTPase"/>
</dbReference>
<dbReference type="EMBL" id="MSDW01000001">
    <property type="protein sequence ID" value="OKY78486.1"/>
    <property type="molecule type" value="Genomic_DNA"/>
</dbReference>
<dbReference type="InterPro" id="IPR017871">
    <property type="entry name" value="ABC_transporter-like_CS"/>
</dbReference>
<dbReference type="Gene3D" id="3.40.50.300">
    <property type="entry name" value="P-loop containing nucleotide triphosphate hydrolases"/>
    <property type="match status" value="1"/>
</dbReference>
<keyword evidence="3" id="KW-0547">Nucleotide-binding</keyword>
<gene>
    <name evidence="6" type="ORF">BTN85_0977</name>
</gene>
<comment type="caution">
    <text evidence="6">The sequence shown here is derived from an EMBL/GenBank/DDBJ whole genome shotgun (WGS) entry which is preliminary data.</text>
</comment>
<dbReference type="AlphaFoldDB" id="A0A1Q6DVW2"/>
<evidence type="ECO:0000256" key="1">
    <source>
        <dbReference type="ARBA" id="ARBA00005417"/>
    </source>
</evidence>
<keyword evidence="4" id="KW-0067">ATP-binding</keyword>
<evidence type="ECO:0000259" key="5">
    <source>
        <dbReference type="PROSITE" id="PS50893"/>
    </source>
</evidence>
<reference evidence="6" key="1">
    <citation type="submission" date="2016-12" db="EMBL/GenBank/DDBJ databases">
        <title>Discovery of methanogenic haloarchaea.</title>
        <authorList>
            <person name="Sorokin D.Y."/>
            <person name="Makarova K.S."/>
            <person name="Abbas B."/>
            <person name="Ferrer M."/>
            <person name="Golyshin P.N."/>
        </authorList>
    </citation>
    <scope>NUCLEOTIDE SEQUENCE [LARGE SCALE GENOMIC DNA]</scope>
    <source>
        <strain evidence="6">HMET1</strain>
    </source>
</reference>
<dbReference type="InterPro" id="IPR003439">
    <property type="entry name" value="ABC_transporter-like_ATP-bd"/>
</dbReference>
<dbReference type="GO" id="GO:0016887">
    <property type="term" value="F:ATP hydrolysis activity"/>
    <property type="evidence" value="ECO:0007669"/>
    <property type="project" value="InterPro"/>
</dbReference>
<dbReference type="InParanoid" id="A0A1Q6DVW2"/>
<dbReference type="GO" id="GO:0005524">
    <property type="term" value="F:ATP binding"/>
    <property type="evidence" value="ECO:0007669"/>
    <property type="project" value="UniProtKB-KW"/>
</dbReference>
<keyword evidence="7" id="KW-1185">Reference proteome</keyword>
<evidence type="ECO:0000256" key="2">
    <source>
        <dbReference type="ARBA" id="ARBA00022448"/>
    </source>
</evidence>
<name>A0A1Q6DVW2_METT1</name>
<keyword evidence="2" id="KW-0813">Transport</keyword>
<organism evidence="6 7">
    <name type="scientific">Methanohalarchaeum thermophilum</name>
    <dbReference type="NCBI Taxonomy" id="1903181"/>
    <lineage>
        <taxon>Archaea</taxon>
        <taxon>Methanobacteriati</taxon>
        <taxon>Methanobacteriota</taxon>
        <taxon>Methanonatronarchaeia</taxon>
        <taxon>Methanonatronarchaeales</taxon>
        <taxon>Methanonatronarchaeaceae</taxon>
        <taxon>Candidatus Methanohalarchaeum</taxon>
    </lineage>
</organism>
<dbReference type="FunFam" id="3.40.50.300:FF:000134">
    <property type="entry name" value="Iron-enterobactin ABC transporter ATP-binding protein"/>
    <property type="match status" value="1"/>
</dbReference>
<dbReference type="SUPFAM" id="SSF52540">
    <property type="entry name" value="P-loop containing nucleoside triphosphate hydrolases"/>
    <property type="match status" value="1"/>
</dbReference>
<evidence type="ECO:0000313" key="6">
    <source>
        <dbReference type="EMBL" id="OKY78486.1"/>
    </source>
</evidence>
<dbReference type="PROSITE" id="PS00211">
    <property type="entry name" value="ABC_TRANSPORTER_1"/>
    <property type="match status" value="1"/>
</dbReference>
<evidence type="ECO:0000256" key="4">
    <source>
        <dbReference type="ARBA" id="ARBA00022840"/>
    </source>
</evidence>
<dbReference type="PANTHER" id="PTHR42734:SF6">
    <property type="entry name" value="MOLYBDATE IMPORT ATP-BINDING PROTEIN MOLC"/>
    <property type="match status" value="1"/>
</dbReference>
<dbReference type="CDD" id="cd03214">
    <property type="entry name" value="ABC_Iron-Siderophores_B12_Hemin"/>
    <property type="match status" value="1"/>
</dbReference>
<protein>
    <submittedName>
        <fullName evidence="6">ABC-type cobalamin/Fe(3+)-siderophores transport system ATPase component</fullName>
    </submittedName>
</protein>
<evidence type="ECO:0000256" key="3">
    <source>
        <dbReference type="ARBA" id="ARBA00022741"/>
    </source>
</evidence>
<comment type="similarity">
    <text evidence="1">Belongs to the ABC transporter superfamily.</text>
</comment>
<dbReference type="FunCoup" id="A0A1Q6DVW2">
    <property type="interactions" value="20"/>
</dbReference>
<dbReference type="SMART" id="SM00382">
    <property type="entry name" value="AAA"/>
    <property type="match status" value="1"/>
</dbReference>
<proteinExistence type="inferred from homology"/>
<evidence type="ECO:0000313" key="7">
    <source>
        <dbReference type="Proteomes" id="UP000185744"/>
    </source>
</evidence>
<dbReference type="InterPro" id="IPR003593">
    <property type="entry name" value="AAA+_ATPase"/>
</dbReference>
<sequence>MVKLEIKNLKFSYNSKPTLDDCELKLKENEVLAIIGPNASGKTTLLKCVNRILEPDQGSIYIREKNIQNLGKEEIAQEIGHVPQEEGGSFPSTVFNTVLMGRKPYINWKPSNKDIEIVSNILEKLDLKNLAMRDINELSGGQKQKVVMARALAQEPEILLLDEPTSNLDLKHQIEVMEIVEEQTKNGVSTILAIHDLNLASKYSDKIIMLKNGKIHAAGEKEILTPENIEPVYEIKVDIIEKNNHKVVLPKTKTKEQKETCTKI</sequence>